<dbReference type="InterPro" id="IPR036291">
    <property type="entry name" value="NAD(P)-bd_dom_sf"/>
</dbReference>
<accession>A0A8J3ZVK5</accession>
<dbReference type="PANTHER" id="PTHR43245">
    <property type="entry name" value="BIFUNCTIONAL POLYMYXIN RESISTANCE PROTEIN ARNA"/>
    <property type="match status" value="1"/>
</dbReference>
<sequence length="297" mass="30817">MRIVVTGASGFCGAVVARAAAAAGHDVVSVGRRPGPVGVHLPWDAESGDYPNLAGAEAVVHLAAAVGDPGPGPAVERRFRRINVDATARLLDAAAGRPVVHVSSASVYAPGVHSGPVREDGPIGDQHSAYGRTKAAGDRVALDGGAVVLRPRAVYGPGDPHLLPRLRRVVRGGRALLPGPDTRMSLTAVENLADACVAALAWPAGAYNIADAHPYPRDATLKAVLGARPLHVPVTLANTAAAVAGAVASRLRRSPTLTRYAVDQLAHGLVLDLTRAREQGYEPKRTLPDFLWDRTAP</sequence>
<organism evidence="2 3">
    <name type="scientific">Virgisporangium ochraceum</name>
    <dbReference type="NCBI Taxonomy" id="65505"/>
    <lineage>
        <taxon>Bacteria</taxon>
        <taxon>Bacillati</taxon>
        <taxon>Actinomycetota</taxon>
        <taxon>Actinomycetes</taxon>
        <taxon>Micromonosporales</taxon>
        <taxon>Micromonosporaceae</taxon>
        <taxon>Virgisporangium</taxon>
    </lineage>
</organism>
<evidence type="ECO:0000259" key="1">
    <source>
        <dbReference type="Pfam" id="PF01370"/>
    </source>
</evidence>
<protein>
    <submittedName>
        <fullName evidence="2">NAD-dependent epimerase</fullName>
    </submittedName>
</protein>
<dbReference type="RefSeq" id="WP_203928176.1">
    <property type="nucleotide sequence ID" value="NZ_BOPH01000038.1"/>
</dbReference>
<proteinExistence type="predicted"/>
<comment type="caution">
    <text evidence="2">The sequence shown here is derived from an EMBL/GenBank/DDBJ whole genome shotgun (WGS) entry which is preliminary data.</text>
</comment>
<dbReference type="Proteomes" id="UP000635606">
    <property type="component" value="Unassembled WGS sequence"/>
</dbReference>
<dbReference type="SUPFAM" id="SSF51735">
    <property type="entry name" value="NAD(P)-binding Rossmann-fold domains"/>
    <property type="match status" value="1"/>
</dbReference>
<dbReference type="EMBL" id="BOPH01000038">
    <property type="protein sequence ID" value="GIJ68226.1"/>
    <property type="molecule type" value="Genomic_DNA"/>
</dbReference>
<keyword evidence="3" id="KW-1185">Reference proteome</keyword>
<dbReference type="PANTHER" id="PTHR43245:SF52">
    <property type="entry name" value="NAD-DEPENDENT EPIMERASE_DEHYDRATASE"/>
    <property type="match status" value="1"/>
</dbReference>
<dbReference type="InterPro" id="IPR001509">
    <property type="entry name" value="Epimerase_deHydtase"/>
</dbReference>
<dbReference type="InterPro" id="IPR050177">
    <property type="entry name" value="Lipid_A_modif_metabolic_enz"/>
</dbReference>
<feature type="domain" description="NAD-dependent epimerase/dehydratase" evidence="1">
    <location>
        <begin position="3"/>
        <end position="210"/>
    </location>
</feature>
<dbReference type="AlphaFoldDB" id="A0A8J3ZVK5"/>
<name>A0A8J3ZVK5_9ACTN</name>
<evidence type="ECO:0000313" key="3">
    <source>
        <dbReference type="Proteomes" id="UP000635606"/>
    </source>
</evidence>
<reference evidence="2" key="1">
    <citation type="submission" date="2021-01" db="EMBL/GenBank/DDBJ databases">
        <title>Whole genome shotgun sequence of Virgisporangium ochraceum NBRC 16418.</title>
        <authorList>
            <person name="Komaki H."/>
            <person name="Tamura T."/>
        </authorList>
    </citation>
    <scope>NUCLEOTIDE SEQUENCE</scope>
    <source>
        <strain evidence="2">NBRC 16418</strain>
    </source>
</reference>
<gene>
    <name evidence="2" type="ORF">Voc01_031430</name>
</gene>
<dbReference type="Pfam" id="PF01370">
    <property type="entry name" value="Epimerase"/>
    <property type="match status" value="1"/>
</dbReference>
<evidence type="ECO:0000313" key="2">
    <source>
        <dbReference type="EMBL" id="GIJ68226.1"/>
    </source>
</evidence>
<dbReference type="Gene3D" id="3.40.50.720">
    <property type="entry name" value="NAD(P)-binding Rossmann-like Domain"/>
    <property type="match status" value="1"/>
</dbReference>